<name>A0A852TY48_9ACTN</name>
<comment type="caution">
    <text evidence="1">The sequence shown here is derived from an EMBL/GenBank/DDBJ whole genome shotgun (WGS) entry which is preliminary data.</text>
</comment>
<dbReference type="AlphaFoldDB" id="A0A852TY48"/>
<accession>A0A852TY48</accession>
<dbReference type="Proteomes" id="UP000589036">
    <property type="component" value="Unassembled WGS sequence"/>
</dbReference>
<proteinExistence type="predicted"/>
<keyword evidence="2" id="KW-1185">Reference proteome</keyword>
<dbReference type="RefSeq" id="WP_179643631.1">
    <property type="nucleotide sequence ID" value="NZ_BAAAYY010000018.1"/>
</dbReference>
<reference evidence="1 2" key="1">
    <citation type="submission" date="2020-07" db="EMBL/GenBank/DDBJ databases">
        <title>Sequencing the genomes of 1000 actinobacteria strains.</title>
        <authorList>
            <person name="Klenk H.-P."/>
        </authorList>
    </citation>
    <scope>NUCLEOTIDE SEQUENCE [LARGE SCALE GENOMIC DNA]</scope>
    <source>
        <strain evidence="1 2">CXB654</strain>
    </source>
</reference>
<evidence type="ECO:0000313" key="1">
    <source>
        <dbReference type="EMBL" id="NYE47733.1"/>
    </source>
</evidence>
<dbReference type="PROSITE" id="PS51257">
    <property type="entry name" value="PROKAR_LIPOPROTEIN"/>
    <property type="match status" value="1"/>
</dbReference>
<sequence length="158" mass="16570">MTGARSRGRAAPGARLAAVLLLIAAVAGCMPGPILTEEGYLESANLSAGSLLSSVRTGVLVAQTIEGERSLDPYAEVTVSDVENVALSVRESFATRQPPSRDLDPLRARLMALADRATEGLADLRIAVRRDDIAGVRAAERDLGATAGSLEKIEESTR</sequence>
<dbReference type="EMBL" id="JACCCC010000001">
    <property type="protein sequence ID" value="NYE47733.1"/>
    <property type="molecule type" value="Genomic_DNA"/>
</dbReference>
<organism evidence="1 2">
    <name type="scientific">Spinactinospora alkalitolerans</name>
    <dbReference type="NCBI Taxonomy" id="687207"/>
    <lineage>
        <taxon>Bacteria</taxon>
        <taxon>Bacillati</taxon>
        <taxon>Actinomycetota</taxon>
        <taxon>Actinomycetes</taxon>
        <taxon>Streptosporangiales</taxon>
        <taxon>Nocardiopsidaceae</taxon>
        <taxon>Spinactinospora</taxon>
    </lineage>
</organism>
<evidence type="ECO:0000313" key="2">
    <source>
        <dbReference type="Proteomes" id="UP000589036"/>
    </source>
</evidence>
<protein>
    <submittedName>
        <fullName evidence="1">Uncharacterized protein</fullName>
    </submittedName>
</protein>
<gene>
    <name evidence="1" type="ORF">HDA32_002853</name>
</gene>